<accession>A0A1L9RER8</accession>
<dbReference type="PROSITE" id="PS50294">
    <property type="entry name" value="WD_REPEATS_REGION"/>
    <property type="match status" value="5"/>
</dbReference>
<dbReference type="Gene3D" id="3.40.50.300">
    <property type="entry name" value="P-loop containing nucleotide triphosphate hydrolases"/>
    <property type="match status" value="1"/>
</dbReference>
<dbReference type="SMART" id="SM00320">
    <property type="entry name" value="WD40"/>
    <property type="match status" value="12"/>
</dbReference>
<dbReference type="InterPro" id="IPR027417">
    <property type="entry name" value="P-loop_NTPase"/>
</dbReference>
<gene>
    <name evidence="5" type="ORF">ASPWEDRAFT_160147</name>
</gene>
<dbReference type="VEuPathDB" id="FungiDB:ASPWEDRAFT_160147"/>
<feature type="repeat" description="WD" evidence="3">
    <location>
        <begin position="1559"/>
        <end position="1601"/>
    </location>
</feature>
<dbReference type="Pfam" id="PF24883">
    <property type="entry name" value="NPHP3_N"/>
    <property type="match status" value="1"/>
</dbReference>
<dbReference type="InterPro" id="IPR019775">
    <property type="entry name" value="WD40_repeat_CS"/>
</dbReference>
<dbReference type="PROSITE" id="PS50082">
    <property type="entry name" value="WD_REPEATS_2"/>
    <property type="match status" value="6"/>
</dbReference>
<evidence type="ECO:0000313" key="5">
    <source>
        <dbReference type="EMBL" id="OJJ33411.1"/>
    </source>
</evidence>
<evidence type="ECO:0000256" key="3">
    <source>
        <dbReference type="PROSITE-ProRule" id="PRU00221"/>
    </source>
</evidence>
<keyword evidence="2" id="KW-0677">Repeat</keyword>
<dbReference type="InterPro" id="IPR007111">
    <property type="entry name" value="NACHT_NTPase"/>
</dbReference>
<dbReference type="InterPro" id="IPR001680">
    <property type="entry name" value="WD40_rpt"/>
</dbReference>
<reference evidence="6" key="1">
    <citation type="journal article" date="2017" name="Genome Biol.">
        <title>Comparative genomics reveals high biological diversity and specific adaptations in the industrially and medically important fungal genus Aspergillus.</title>
        <authorList>
            <person name="de Vries R.P."/>
            <person name="Riley R."/>
            <person name="Wiebenga A."/>
            <person name="Aguilar-Osorio G."/>
            <person name="Amillis S."/>
            <person name="Uchima C.A."/>
            <person name="Anderluh G."/>
            <person name="Asadollahi M."/>
            <person name="Askin M."/>
            <person name="Barry K."/>
            <person name="Battaglia E."/>
            <person name="Bayram O."/>
            <person name="Benocci T."/>
            <person name="Braus-Stromeyer S.A."/>
            <person name="Caldana C."/>
            <person name="Canovas D."/>
            <person name="Cerqueira G.C."/>
            <person name="Chen F."/>
            <person name="Chen W."/>
            <person name="Choi C."/>
            <person name="Clum A."/>
            <person name="Dos Santos R.A."/>
            <person name="Damasio A.R."/>
            <person name="Diallinas G."/>
            <person name="Emri T."/>
            <person name="Fekete E."/>
            <person name="Flipphi M."/>
            <person name="Freyberg S."/>
            <person name="Gallo A."/>
            <person name="Gournas C."/>
            <person name="Habgood R."/>
            <person name="Hainaut M."/>
            <person name="Harispe M.L."/>
            <person name="Henrissat B."/>
            <person name="Hilden K.S."/>
            <person name="Hope R."/>
            <person name="Hossain A."/>
            <person name="Karabika E."/>
            <person name="Karaffa L."/>
            <person name="Karanyi Z."/>
            <person name="Krasevec N."/>
            <person name="Kuo A."/>
            <person name="Kusch H."/>
            <person name="LaButti K."/>
            <person name="Lagendijk E.L."/>
            <person name="Lapidus A."/>
            <person name="Levasseur A."/>
            <person name="Lindquist E."/>
            <person name="Lipzen A."/>
            <person name="Logrieco A.F."/>
            <person name="MacCabe A."/>
            <person name="Maekelae M.R."/>
            <person name="Malavazi I."/>
            <person name="Melin P."/>
            <person name="Meyer V."/>
            <person name="Mielnichuk N."/>
            <person name="Miskei M."/>
            <person name="Molnar A.P."/>
            <person name="Mule G."/>
            <person name="Ngan C.Y."/>
            <person name="Orejas M."/>
            <person name="Orosz E."/>
            <person name="Ouedraogo J.P."/>
            <person name="Overkamp K.M."/>
            <person name="Park H.-S."/>
            <person name="Perrone G."/>
            <person name="Piumi F."/>
            <person name="Punt P.J."/>
            <person name="Ram A.F."/>
            <person name="Ramon A."/>
            <person name="Rauscher S."/>
            <person name="Record E."/>
            <person name="Riano-Pachon D.M."/>
            <person name="Robert V."/>
            <person name="Roehrig J."/>
            <person name="Ruller R."/>
            <person name="Salamov A."/>
            <person name="Salih N.S."/>
            <person name="Samson R.A."/>
            <person name="Sandor E."/>
            <person name="Sanguinetti M."/>
            <person name="Schuetze T."/>
            <person name="Sepcic K."/>
            <person name="Shelest E."/>
            <person name="Sherlock G."/>
            <person name="Sophianopoulou V."/>
            <person name="Squina F.M."/>
            <person name="Sun H."/>
            <person name="Susca A."/>
            <person name="Todd R.B."/>
            <person name="Tsang A."/>
            <person name="Unkles S.E."/>
            <person name="van de Wiele N."/>
            <person name="van Rossen-Uffink D."/>
            <person name="Oliveira J.V."/>
            <person name="Vesth T.C."/>
            <person name="Visser J."/>
            <person name="Yu J.-H."/>
            <person name="Zhou M."/>
            <person name="Andersen M.R."/>
            <person name="Archer D.B."/>
            <person name="Baker S.E."/>
            <person name="Benoit I."/>
            <person name="Brakhage A.A."/>
            <person name="Braus G.H."/>
            <person name="Fischer R."/>
            <person name="Frisvad J.C."/>
            <person name="Goldman G.H."/>
            <person name="Houbraken J."/>
            <person name="Oakley B."/>
            <person name="Pocsi I."/>
            <person name="Scazzocchio C."/>
            <person name="Seiboth B."/>
            <person name="vanKuyk P.A."/>
            <person name="Wortman J."/>
            <person name="Dyer P.S."/>
            <person name="Grigoriev I.V."/>
        </authorList>
    </citation>
    <scope>NUCLEOTIDE SEQUENCE [LARGE SCALE GENOMIC DNA]</scope>
    <source>
        <strain evidence="6">DTO 134E9</strain>
    </source>
</reference>
<protein>
    <recommendedName>
        <fullName evidence="4">NACHT domain-containing protein</fullName>
    </recommendedName>
</protein>
<dbReference type="InterPro" id="IPR056884">
    <property type="entry name" value="NPHP3-like_N"/>
</dbReference>
<dbReference type="CDD" id="cd00200">
    <property type="entry name" value="WD40"/>
    <property type="match status" value="1"/>
</dbReference>
<dbReference type="Gene3D" id="2.130.10.10">
    <property type="entry name" value="YVTN repeat-like/Quinoprotein amine dehydrogenase"/>
    <property type="match status" value="4"/>
</dbReference>
<dbReference type="InterPro" id="IPR036322">
    <property type="entry name" value="WD40_repeat_dom_sf"/>
</dbReference>
<dbReference type="InterPro" id="IPR000845">
    <property type="entry name" value="Nucleoside_phosphorylase_d"/>
</dbReference>
<proteinExistence type="predicted"/>
<feature type="domain" description="NACHT" evidence="4">
    <location>
        <begin position="400"/>
        <end position="551"/>
    </location>
</feature>
<dbReference type="SUPFAM" id="SSF53167">
    <property type="entry name" value="Purine and uridine phosphorylases"/>
    <property type="match status" value="1"/>
</dbReference>
<dbReference type="PROSITE" id="PS50837">
    <property type="entry name" value="NACHT"/>
    <property type="match status" value="1"/>
</dbReference>
<dbReference type="Gene3D" id="3.40.50.1580">
    <property type="entry name" value="Nucleoside phosphorylase domain"/>
    <property type="match status" value="1"/>
</dbReference>
<dbReference type="OrthoDB" id="674604at2759"/>
<evidence type="ECO:0000313" key="6">
    <source>
        <dbReference type="Proteomes" id="UP000184383"/>
    </source>
</evidence>
<feature type="repeat" description="WD" evidence="3">
    <location>
        <begin position="936"/>
        <end position="977"/>
    </location>
</feature>
<dbReference type="InterPro" id="IPR053137">
    <property type="entry name" value="NLR-like"/>
</dbReference>
<organism evidence="5 6">
    <name type="scientific">Aspergillus wentii DTO 134E9</name>
    <dbReference type="NCBI Taxonomy" id="1073089"/>
    <lineage>
        <taxon>Eukaryota</taxon>
        <taxon>Fungi</taxon>
        <taxon>Dikarya</taxon>
        <taxon>Ascomycota</taxon>
        <taxon>Pezizomycotina</taxon>
        <taxon>Eurotiomycetes</taxon>
        <taxon>Eurotiomycetidae</taxon>
        <taxon>Eurotiales</taxon>
        <taxon>Aspergillaceae</taxon>
        <taxon>Aspergillus</taxon>
        <taxon>Aspergillus subgen. Cremei</taxon>
    </lineage>
</organism>
<dbReference type="PANTHER" id="PTHR46082:SF6">
    <property type="entry name" value="AAA+ ATPASE DOMAIN-CONTAINING PROTEIN-RELATED"/>
    <property type="match status" value="1"/>
</dbReference>
<dbReference type="PROSITE" id="PS00678">
    <property type="entry name" value="WD_REPEATS_1"/>
    <property type="match status" value="1"/>
</dbReference>
<dbReference type="PRINTS" id="PR00320">
    <property type="entry name" value="GPROTEINBRPT"/>
</dbReference>
<dbReference type="RefSeq" id="XP_040687088.1">
    <property type="nucleotide sequence ID" value="XM_040829779.1"/>
</dbReference>
<evidence type="ECO:0000259" key="4">
    <source>
        <dbReference type="PROSITE" id="PS50837"/>
    </source>
</evidence>
<name>A0A1L9RER8_ASPWE</name>
<dbReference type="GO" id="GO:0003824">
    <property type="term" value="F:catalytic activity"/>
    <property type="evidence" value="ECO:0007669"/>
    <property type="project" value="InterPro"/>
</dbReference>
<dbReference type="Proteomes" id="UP000184383">
    <property type="component" value="Unassembled WGS sequence"/>
</dbReference>
<feature type="repeat" description="WD" evidence="3">
    <location>
        <begin position="978"/>
        <end position="1010"/>
    </location>
</feature>
<dbReference type="SUPFAM" id="SSF50978">
    <property type="entry name" value="WD40 repeat-like"/>
    <property type="match status" value="2"/>
</dbReference>
<dbReference type="Pfam" id="PF01048">
    <property type="entry name" value="PNP_UDP_1"/>
    <property type="match status" value="1"/>
</dbReference>
<evidence type="ECO:0000256" key="1">
    <source>
        <dbReference type="ARBA" id="ARBA00022574"/>
    </source>
</evidence>
<dbReference type="PANTHER" id="PTHR46082">
    <property type="entry name" value="ATP/GTP-BINDING PROTEIN-RELATED"/>
    <property type="match status" value="1"/>
</dbReference>
<dbReference type="InterPro" id="IPR015943">
    <property type="entry name" value="WD40/YVTN_repeat-like_dom_sf"/>
</dbReference>
<feature type="repeat" description="WD" evidence="3">
    <location>
        <begin position="1020"/>
        <end position="1055"/>
    </location>
</feature>
<feature type="repeat" description="WD" evidence="3">
    <location>
        <begin position="1435"/>
        <end position="1476"/>
    </location>
</feature>
<dbReference type="GO" id="GO:0009116">
    <property type="term" value="P:nucleoside metabolic process"/>
    <property type="evidence" value="ECO:0007669"/>
    <property type="project" value="InterPro"/>
</dbReference>
<feature type="repeat" description="WD" evidence="3">
    <location>
        <begin position="1477"/>
        <end position="1518"/>
    </location>
</feature>
<evidence type="ECO:0000256" key="2">
    <source>
        <dbReference type="ARBA" id="ARBA00022737"/>
    </source>
</evidence>
<dbReference type="GeneID" id="63745627"/>
<dbReference type="SUPFAM" id="SSF52540">
    <property type="entry name" value="P-loop containing nucleoside triphosphate hydrolases"/>
    <property type="match status" value="1"/>
</dbReference>
<dbReference type="EMBL" id="KV878214">
    <property type="protein sequence ID" value="OJJ33411.1"/>
    <property type="molecule type" value="Genomic_DNA"/>
</dbReference>
<keyword evidence="6" id="KW-1185">Reference proteome</keyword>
<dbReference type="Pfam" id="PF00400">
    <property type="entry name" value="WD40"/>
    <property type="match status" value="6"/>
</dbReference>
<dbReference type="STRING" id="1073089.A0A1L9RER8"/>
<dbReference type="InterPro" id="IPR035994">
    <property type="entry name" value="Nucleoside_phosphorylase_sf"/>
</dbReference>
<sequence length="1777" mass="199227">MPPNTRNDFEIAIICALPHEADAVEALFDETYATFNRIYGKQDGDLNIYSNGKLGQHDVVLCLLPEMGKGNAATVSSSLRISYPRVQLGLLVGICGAVPFPRPDGDTEIIMGDVIISDSVIEYDFGSQYPDGFRRKTDVKSTLGRPTREIRNLLASLKTRSGRNELQRQTLQHLITLQSLPENEWEYPGAAQDVLFEASYRHKHYQRDRDTCICLNCNASSDPVCEEALKKDCAILNCSGKPVYRSRHGIQACSPQIIIGTVASADTVMKSGEHRDKLAWTEAVIGFEMEGAGVWDNLPCVIVKGACDYADSHKNNRWQSYAAATGASGAKAFLGFWRPSTVRQNITDADKRCLADLLLTDPRDDKLRIEKTKGDLLRESFCWIIDDISFQEWYCNEQSQLLWIRGDAGKGKTMLMIGIINELTQRISKSSERENLPILAYFLCQATDTRLNNALSVLRGLIFLLTIQRPSLLRHARHKYDYAGHRLFNEPDSLYSLVGIFTSIIGDSDLPEVFLAIDAVDECEAELPQLLDLIAHTTSMKPKIKWIVSSRNRDDIERHMRGSCSQRILRLELNADKITGAIDKFIDVRVSQLSSLESHASIQNQIRSQMRQKSNGTFLWASLVFDELRKASFAADTLEILEETPTGLVPLFSRMMKKLLGLPTINLQRSIKILSVVLLSCRPLHLLEMRVVAGLPVEINHLEELDRLVSMCSSFLTVLDNRIYFIHQSAKDYLDTEQSTIIYAAGRAKIHREIYCHSLSAMSVTLRRDICDLKDPGPVTDNSEPNWAALLPIQYACVHWFDHLCCCDNRTLADNVELSDNEALFAFFATHLLHWFESSGLMRQMSVGIKIIERLLQTVQADSFPEFTKLLYDSMRLALAYTPIIETAPLQVYSGALIFSPQTSETRRRFWESRLPFVKSITGVQKNWNTCLQTIEDHGKSRINDICFSPDDQTVATASSDSTIKLWDTVTGLMKQSLVGHKERVNSICFLQDAHHLASGSDDGRVILWDAVTGASECIMQSEEGMVSAIAFSPGVGTLAAGISSGTVMLWDFDTKIWRHILEGDMNLFPTIRNKAESEIRRVAASNNARDRFIAGQINTVERDCIVVDLGGDNPRAFLEAVIDSVARGARNRVVDLHYSSDGRILACAWSSGHVSLWFAQKNEWKGVCNREAGLNGLALSANGSTLAVVLDNGAIRLWDTSCGVWKEKILIEERWPPPDIVCFFPDDQDLLFSLANTIYRWTSSSKTTDELFQINSWTGICTAITMSNDGKTSAVADSSGQVSVLDNDLNYTRPPLTESQLGALGISAALNESLLELDESLLKTYVIFTSSFFGWYWIIITLLESPDSDKSLLRHRPAILMYLASTIGYLMIYCKKIIDMSPSRLSYSDAVFIIWKLGPAAGRAFILKPKSLMPRPDGSEVPLGRNASTGKWEWRGHLAMVSTMALSPDQTILATGSGDQNIILWDTVSNRYKHLLKGHGHEVWKIQFSPDNRLLLSISEWGEMNIWDLTTGICRTTFDKEKISEVYFSPDCQTLVMTSTNHTMELWNALSLKGKKTLKGHMGQIDSVHFTADSEMLASLSREDSTVRLWDASSGACRYVIKYRSSRAAWSPDGLTLALVPYQGQVRLWDMTTMSWSRVNDCPAKSATQFTFSPDGRAMAILLPDSAISLWDIGQDSCRQVVHPDRELRSLSFTADGQHLDTDRGRISIRTGSFIRSVPRDRLRHAIEVRDSWIVVDKQKLIWLPWDYRVFGRAAYGSTFAMGHSSGRITFLELEI</sequence>
<keyword evidence="1 3" id="KW-0853">WD repeat</keyword>
<dbReference type="InterPro" id="IPR020472">
    <property type="entry name" value="WD40_PAC1"/>
</dbReference>